<protein>
    <recommendedName>
        <fullName evidence="1">DUF7146 domain-containing protein</fullName>
    </recommendedName>
</protein>
<evidence type="ECO:0000313" key="3">
    <source>
        <dbReference type="Proteomes" id="UP000699975"/>
    </source>
</evidence>
<dbReference type="EMBL" id="JAGSPB010000003">
    <property type="protein sequence ID" value="MBV7267534.1"/>
    <property type="molecule type" value="Genomic_DNA"/>
</dbReference>
<sequence>MINDMTIASAERLWESSVSTERTIADDYLRQLGASQNVNSVRFNIACQPTNFARGRKFPAALFGFRNIRGDLLGVERHFLDPDTGEVLSRDYIGRSSFAYWFTARFDEPQGFPFVGTMCVTQGIERALELSNQTGCICGAVLDIPLLNDMTAPADIYEVCFDDENIESALLAKIMLAFRGRAYVTSTISERFSQEAPAVA</sequence>
<dbReference type="RefSeq" id="WP_218318041.1">
    <property type="nucleotide sequence ID" value="NZ_JAGSPB010000003.1"/>
</dbReference>
<organism evidence="2 3">
    <name type="scientific">Erythrobacter ani</name>
    <dbReference type="NCBI Taxonomy" id="2827235"/>
    <lineage>
        <taxon>Bacteria</taxon>
        <taxon>Pseudomonadati</taxon>
        <taxon>Pseudomonadota</taxon>
        <taxon>Alphaproteobacteria</taxon>
        <taxon>Sphingomonadales</taxon>
        <taxon>Erythrobacteraceae</taxon>
        <taxon>Erythrobacter/Porphyrobacter group</taxon>
        <taxon>Erythrobacter</taxon>
    </lineage>
</organism>
<accession>A0ABS6SSA1</accession>
<dbReference type="InterPro" id="IPR055570">
    <property type="entry name" value="DUF7146"/>
</dbReference>
<feature type="domain" description="DUF7146" evidence="1">
    <location>
        <begin position="7"/>
        <end position="86"/>
    </location>
</feature>
<evidence type="ECO:0000313" key="2">
    <source>
        <dbReference type="EMBL" id="MBV7267534.1"/>
    </source>
</evidence>
<dbReference type="Pfam" id="PF23639">
    <property type="entry name" value="DUF7146"/>
    <property type="match status" value="1"/>
</dbReference>
<name>A0ABS6SSA1_9SPHN</name>
<comment type="caution">
    <text evidence="2">The sequence shown here is derived from an EMBL/GenBank/DDBJ whole genome shotgun (WGS) entry which is preliminary data.</text>
</comment>
<reference evidence="2 3" key="1">
    <citation type="submission" date="2021-04" db="EMBL/GenBank/DDBJ databases">
        <authorList>
            <person name="Pira H."/>
            <person name="Risdian C."/>
            <person name="Wink J."/>
        </authorList>
    </citation>
    <scope>NUCLEOTIDE SEQUENCE [LARGE SCALE GENOMIC DNA]</scope>
    <source>
        <strain evidence="2 3">WH131</strain>
    </source>
</reference>
<gene>
    <name evidence="2" type="ORF">KCG45_15210</name>
</gene>
<proteinExistence type="predicted"/>
<keyword evidence="3" id="KW-1185">Reference proteome</keyword>
<evidence type="ECO:0000259" key="1">
    <source>
        <dbReference type="Pfam" id="PF23639"/>
    </source>
</evidence>
<dbReference type="Proteomes" id="UP000699975">
    <property type="component" value="Unassembled WGS sequence"/>
</dbReference>